<name>A0A2A6DZ50_9BACL</name>
<reference evidence="1 2" key="1">
    <citation type="submission" date="2016-12" db="EMBL/GenBank/DDBJ databases">
        <title>Candidatus Reconcilibacillus cellulovorans genome.</title>
        <authorList>
            <person name="Kolinko S."/>
            <person name="Wu Y.-W."/>
            <person name="Tachea F."/>
            <person name="Denzel E."/>
            <person name="Hiras J."/>
            <person name="Baecker N."/>
            <person name="Chan L.J."/>
            <person name="Eichorst S.A."/>
            <person name="Frey D."/>
            <person name="Adams P.D."/>
            <person name="Pray T."/>
            <person name="Tanjore D."/>
            <person name="Petzold C.J."/>
            <person name="Gladden J.M."/>
            <person name="Simmons B.A."/>
            <person name="Singer S.W."/>
        </authorList>
    </citation>
    <scope>NUCLEOTIDE SEQUENCE [LARGE SCALE GENOMIC DNA]</scope>
    <source>
        <strain evidence="1">JTherm</strain>
    </source>
</reference>
<comment type="caution">
    <text evidence="1">The sequence shown here is derived from an EMBL/GenBank/DDBJ whole genome shotgun (WGS) entry which is preliminary data.</text>
</comment>
<proteinExistence type="predicted"/>
<dbReference type="Proteomes" id="UP000243688">
    <property type="component" value="Unassembled WGS sequence"/>
</dbReference>
<accession>A0A2A6DZ50</accession>
<sequence>MKGKKFDTIKIYQNGSVKNNVIEGDILEFGKNYILFLIKAEDGRPDTFGVMGGTQGEFRIEPDGRLANRHSWIREEVEKLKASKNGKKESDILIEYSLSDESSEILEP</sequence>
<dbReference type="AlphaFoldDB" id="A0A2A6DZ50"/>
<evidence type="ECO:0000313" key="1">
    <source>
        <dbReference type="EMBL" id="PDO09777.1"/>
    </source>
</evidence>
<gene>
    <name evidence="1" type="ORF">BLM47_10880</name>
</gene>
<evidence type="ECO:0000313" key="2">
    <source>
        <dbReference type="Proteomes" id="UP000243688"/>
    </source>
</evidence>
<protein>
    <submittedName>
        <fullName evidence="1">Uncharacterized protein</fullName>
    </submittedName>
</protein>
<dbReference type="EMBL" id="MOXJ01000028">
    <property type="protein sequence ID" value="PDO09777.1"/>
    <property type="molecule type" value="Genomic_DNA"/>
</dbReference>
<organism evidence="1 2">
    <name type="scientific">Candidatus Reconcilbacillus cellulovorans</name>
    <dbReference type="NCBI Taxonomy" id="1906605"/>
    <lineage>
        <taxon>Bacteria</taxon>
        <taxon>Bacillati</taxon>
        <taxon>Bacillota</taxon>
        <taxon>Bacilli</taxon>
        <taxon>Bacillales</taxon>
        <taxon>Paenibacillaceae</taxon>
        <taxon>Candidatus Reconcilbacillus</taxon>
    </lineage>
</organism>